<comment type="caution">
    <text evidence="1">The sequence shown here is derived from an EMBL/GenBank/DDBJ whole genome shotgun (WGS) entry which is preliminary data.</text>
</comment>
<evidence type="ECO:0000313" key="2">
    <source>
        <dbReference type="Proteomes" id="UP001219525"/>
    </source>
</evidence>
<sequence>MHLIPENLIKNLLDLWTGNFKGLDEGTGSYVLQPAAFEGVGSTCAAAGDTTPSAFGARVPNLATQRHYYTAESYTLFTTLIGPVALRNRFRNPKYYRHYLDLVLIFNDCMSMGLDRDYVDGEFRDKVVKSVEKYEEYYYQYDVARLSTCPLTIHALLHIPDDILRCGPMPCYWNYITERFVGFLVRSSKSRKDPYASFARRLREIAQNSAIKVRFHLQEELDLSDVGDEDRKGRLVLGCEWACSFLKSVLY</sequence>
<evidence type="ECO:0000313" key="1">
    <source>
        <dbReference type="EMBL" id="KAJ7191813.1"/>
    </source>
</evidence>
<reference evidence="1" key="1">
    <citation type="submission" date="2023-03" db="EMBL/GenBank/DDBJ databases">
        <title>Massive genome expansion in bonnet fungi (Mycena s.s.) driven by repeated elements and novel gene families across ecological guilds.</title>
        <authorList>
            <consortium name="Lawrence Berkeley National Laboratory"/>
            <person name="Harder C.B."/>
            <person name="Miyauchi S."/>
            <person name="Viragh M."/>
            <person name="Kuo A."/>
            <person name="Thoen E."/>
            <person name="Andreopoulos B."/>
            <person name="Lu D."/>
            <person name="Skrede I."/>
            <person name="Drula E."/>
            <person name="Henrissat B."/>
            <person name="Morin E."/>
            <person name="Kohler A."/>
            <person name="Barry K."/>
            <person name="LaButti K."/>
            <person name="Morin E."/>
            <person name="Salamov A."/>
            <person name="Lipzen A."/>
            <person name="Mereny Z."/>
            <person name="Hegedus B."/>
            <person name="Baldrian P."/>
            <person name="Stursova M."/>
            <person name="Weitz H."/>
            <person name="Taylor A."/>
            <person name="Grigoriev I.V."/>
            <person name="Nagy L.G."/>
            <person name="Martin F."/>
            <person name="Kauserud H."/>
        </authorList>
    </citation>
    <scope>NUCLEOTIDE SEQUENCE</scope>
    <source>
        <strain evidence="1">9144</strain>
    </source>
</reference>
<accession>A0AAD6USD0</accession>
<dbReference type="Proteomes" id="UP001219525">
    <property type="component" value="Unassembled WGS sequence"/>
</dbReference>
<name>A0AAD6USD0_9AGAR</name>
<protein>
    <submittedName>
        <fullName evidence="1">Uncharacterized protein</fullName>
    </submittedName>
</protein>
<gene>
    <name evidence="1" type="ORF">GGX14DRAFT_380760</name>
</gene>
<keyword evidence="2" id="KW-1185">Reference proteome</keyword>
<dbReference type="AlphaFoldDB" id="A0AAD6USD0"/>
<proteinExistence type="predicted"/>
<dbReference type="EMBL" id="JARJCW010000128">
    <property type="protein sequence ID" value="KAJ7191813.1"/>
    <property type="molecule type" value="Genomic_DNA"/>
</dbReference>
<organism evidence="1 2">
    <name type="scientific">Mycena pura</name>
    <dbReference type="NCBI Taxonomy" id="153505"/>
    <lineage>
        <taxon>Eukaryota</taxon>
        <taxon>Fungi</taxon>
        <taxon>Dikarya</taxon>
        <taxon>Basidiomycota</taxon>
        <taxon>Agaricomycotina</taxon>
        <taxon>Agaricomycetes</taxon>
        <taxon>Agaricomycetidae</taxon>
        <taxon>Agaricales</taxon>
        <taxon>Marasmiineae</taxon>
        <taxon>Mycenaceae</taxon>
        <taxon>Mycena</taxon>
    </lineage>
</organism>